<keyword evidence="3" id="KW-1185">Reference proteome</keyword>
<dbReference type="Proteomes" id="UP001172155">
    <property type="component" value="Unassembled WGS sequence"/>
</dbReference>
<accession>A0AA40BQ31</accession>
<protein>
    <submittedName>
        <fullName evidence="2">Uncharacterized protein</fullName>
    </submittedName>
</protein>
<gene>
    <name evidence="2" type="ORF">B0T18DRAFT_243591</name>
</gene>
<feature type="compositionally biased region" description="Basic and acidic residues" evidence="1">
    <location>
        <begin position="79"/>
        <end position="88"/>
    </location>
</feature>
<evidence type="ECO:0000256" key="1">
    <source>
        <dbReference type="SAM" id="MobiDB-lite"/>
    </source>
</evidence>
<evidence type="ECO:0000313" key="2">
    <source>
        <dbReference type="EMBL" id="KAK0738312.1"/>
    </source>
</evidence>
<sequence length="334" mass="35929">MESSFTDVEKRFVLAEMIKASHMDVGVLVEFIKNNAVQPDWMLMQLPGGRNMNQCLRAAEAMFNMSIPPPTISPLKRKSFSEMGDHPSKKQAVGSPGDASPYGLPRNISTQSPGVSVPVNIQPRPNGFPAANAPTNMPNPISQNVVLPPRRRGRPPKAETLARQGLPQPAHYPPISPAPIAPSPVQQAIAPRHQSPAPAYHWSPTTAARDTKAKKKGRQSGGDKQLSPPESVPRTLHPAPHAEADPRQDMRPASSGQRSAGEHSDWRETVSGPTHPQGSGRREAQLPPMHTLPPPPPSSPQPPLERGPQTREPPPTSTPGLDQARHGSHAGTVN</sequence>
<comment type="caution">
    <text evidence="2">The sequence shown here is derived from an EMBL/GenBank/DDBJ whole genome shotgun (WGS) entry which is preliminary data.</text>
</comment>
<proteinExistence type="predicted"/>
<name>A0AA40BQ31_9PEZI</name>
<feature type="compositionally biased region" description="Pro residues" evidence="1">
    <location>
        <begin position="290"/>
        <end position="317"/>
    </location>
</feature>
<feature type="compositionally biased region" description="Low complexity" evidence="1">
    <location>
        <begin position="129"/>
        <end position="140"/>
    </location>
</feature>
<feature type="compositionally biased region" description="Basic and acidic residues" evidence="1">
    <location>
        <begin position="240"/>
        <end position="250"/>
    </location>
</feature>
<evidence type="ECO:0000313" key="3">
    <source>
        <dbReference type="Proteomes" id="UP001172155"/>
    </source>
</evidence>
<organism evidence="2 3">
    <name type="scientific">Schizothecium vesticola</name>
    <dbReference type="NCBI Taxonomy" id="314040"/>
    <lineage>
        <taxon>Eukaryota</taxon>
        <taxon>Fungi</taxon>
        <taxon>Dikarya</taxon>
        <taxon>Ascomycota</taxon>
        <taxon>Pezizomycotina</taxon>
        <taxon>Sordariomycetes</taxon>
        <taxon>Sordariomycetidae</taxon>
        <taxon>Sordariales</taxon>
        <taxon>Schizotheciaceae</taxon>
        <taxon>Schizothecium</taxon>
    </lineage>
</organism>
<reference evidence="2" key="1">
    <citation type="submission" date="2023-06" db="EMBL/GenBank/DDBJ databases">
        <title>Genome-scale phylogeny and comparative genomics of the fungal order Sordariales.</title>
        <authorList>
            <consortium name="Lawrence Berkeley National Laboratory"/>
            <person name="Hensen N."/>
            <person name="Bonometti L."/>
            <person name="Westerberg I."/>
            <person name="Brannstrom I.O."/>
            <person name="Guillou S."/>
            <person name="Cros-Aarteil S."/>
            <person name="Calhoun S."/>
            <person name="Haridas S."/>
            <person name="Kuo A."/>
            <person name="Mondo S."/>
            <person name="Pangilinan J."/>
            <person name="Riley R."/>
            <person name="LaButti K."/>
            <person name="Andreopoulos B."/>
            <person name="Lipzen A."/>
            <person name="Chen C."/>
            <person name="Yanf M."/>
            <person name="Daum C."/>
            <person name="Ng V."/>
            <person name="Clum A."/>
            <person name="Steindorff A."/>
            <person name="Ohm R."/>
            <person name="Martin F."/>
            <person name="Silar P."/>
            <person name="Natvig D."/>
            <person name="Lalanne C."/>
            <person name="Gautier V."/>
            <person name="Ament-velasquez S.L."/>
            <person name="Kruys A."/>
            <person name="Hutchinson M.I."/>
            <person name="Powell A.J."/>
            <person name="Barry K."/>
            <person name="Miller A.N."/>
            <person name="Grigoriev I.V."/>
            <person name="Debuchy R."/>
            <person name="Gladieux P."/>
            <person name="Thoren M.H."/>
            <person name="Johannesson H."/>
        </authorList>
    </citation>
    <scope>NUCLEOTIDE SEQUENCE</scope>
    <source>
        <strain evidence="2">SMH3187-1</strain>
    </source>
</reference>
<dbReference type="EMBL" id="JAUKUD010000007">
    <property type="protein sequence ID" value="KAK0738312.1"/>
    <property type="molecule type" value="Genomic_DNA"/>
</dbReference>
<feature type="compositionally biased region" description="Pro residues" evidence="1">
    <location>
        <begin position="170"/>
        <end position="182"/>
    </location>
</feature>
<feature type="region of interest" description="Disordered" evidence="1">
    <location>
        <begin position="73"/>
        <end position="334"/>
    </location>
</feature>
<dbReference type="AlphaFoldDB" id="A0AA40BQ31"/>